<comment type="caution">
    <text evidence="6">The sequence shown here is derived from an EMBL/GenBank/DDBJ whole genome shotgun (WGS) entry which is preliminary data.</text>
</comment>
<dbReference type="GO" id="GO:0000155">
    <property type="term" value="F:phosphorelay sensor kinase activity"/>
    <property type="evidence" value="ECO:0007669"/>
    <property type="project" value="InterPro"/>
</dbReference>
<dbReference type="SUPFAM" id="SSF63829">
    <property type="entry name" value="Calcium-dependent phosphotriesterase"/>
    <property type="match status" value="1"/>
</dbReference>
<evidence type="ECO:0000256" key="3">
    <source>
        <dbReference type="ARBA" id="ARBA00023012"/>
    </source>
</evidence>
<dbReference type="InterPro" id="IPR011123">
    <property type="entry name" value="Y_Y_Y"/>
</dbReference>
<name>A0A6I3XB35_9BURK</name>
<feature type="domain" description="Histidine kinase/HSP90-like ATPase" evidence="5">
    <location>
        <begin position="882"/>
        <end position="978"/>
    </location>
</feature>
<dbReference type="Gene3D" id="2.60.40.10">
    <property type="entry name" value="Immunoglobulins"/>
    <property type="match status" value="1"/>
</dbReference>
<dbReference type="OrthoDB" id="5384984at2"/>
<dbReference type="GO" id="GO:0016020">
    <property type="term" value="C:membrane"/>
    <property type="evidence" value="ECO:0007669"/>
    <property type="project" value="InterPro"/>
</dbReference>
<evidence type="ECO:0000313" key="6">
    <source>
        <dbReference type="EMBL" id="MUI11283.1"/>
    </source>
</evidence>
<dbReference type="GO" id="GO:0046983">
    <property type="term" value="F:protein dimerization activity"/>
    <property type="evidence" value="ECO:0007669"/>
    <property type="project" value="InterPro"/>
</dbReference>
<dbReference type="InterPro" id="IPR050482">
    <property type="entry name" value="Sensor_HK_TwoCompSys"/>
</dbReference>
<dbReference type="InterPro" id="IPR013783">
    <property type="entry name" value="Ig-like_fold"/>
</dbReference>
<protein>
    <recommendedName>
        <fullName evidence="5">Histidine kinase/HSP90-like ATPase domain-containing protein</fullName>
    </recommendedName>
</protein>
<gene>
    <name evidence="6" type="ORF">GJV26_02065</name>
</gene>
<dbReference type="Gene3D" id="2.130.10.10">
    <property type="entry name" value="YVTN repeat-like/Quinoprotein amine dehydrogenase"/>
    <property type="match status" value="2"/>
</dbReference>
<evidence type="ECO:0000256" key="2">
    <source>
        <dbReference type="ARBA" id="ARBA00022777"/>
    </source>
</evidence>
<dbReference type="AlphaFoldDB" id="A0A6I3XB35"/>
<dbReference type="Proteomes" id="UP000431684">
    <property type="component" value="Unassembled WGS sequence"/>
</dbReference>
<dbReference type="InterPro" id="IPR015943">
    <property type="entry name" value="WD40/YVTN_repeat-like_dom_sf"/>
</dbReference>
<organism evidence="6 7">
    <name type="scientific">Pseudoduganella dura</name>
    <dbReference type="NCBI Taxonomy" id="321982"/>
    <lineage>
        <taxon>Bacteria</taxon>
        <taxon>Pseudomonadati</taxon>
        <taxon>Pseudomonadota</taxon>
        <taxon>Betaproteobacteria</taxon>
        <taxon>Burkholderiales</taxon>
        <taxon>Oxalobacteraceae</taxon>
        <taxon>Telluria group</taxon>
        <taxon>Pseudoduganella</taxon>
    </lineage>
</organism>
<dbReference type="InterPro" id="IPR036890">
    <property type="entry name" value="HATPase_C_sf"/>
</dbReference>
<dbReference type="Pfam" id="PF07730">
    <property type="entry name" value="HisKA_3"/>
    <property type="match status" value="1"/>
</dbReference>
<proteinExistence type="predicted"/>
<evidence type="ECO:0000259" key="5">
    <source>
        <dbReference type="SMART" id="SM00387"/>
    </source>
</evidence>
<dbReference type="PANTHER" id="PTHR24421">
    <property type="entry name" value="NITRATE/NITRITE SENSOR PROTEIN NARX-RELATED"/>
    <property type="match status" value="1"/>
</dbReference>
<accession>A0A6I3XB35</accession>
<keyword evidence="7" id="KW-1185">Reference proteome</keyword>
<dbReference type="Pfam" id="PF07495">
    <property type="entry name" value="Y_Y_Y"/>
    <property type="match status" value="1"/>
</dbReference>
<dbReference type="PANTHER" id="PTHR24421:SF62">
    <property type="entry name" value="SENSORY TRANSDUCTION HISTIDINE KINASE"/>
    <property type="match status" value="1"/>
</dbReference>
<dbReference type="RefSeq" id="WP_155707244.1">
    <property type="nucleotide sequence ID" value="NZ_BMWU01000014.1"/>
</dbReference>
<evidence type="ECO:0000256" key="4">
    <source>
        <dbReference type="SAM" id="SignalP"/>
    </source>
</evidence>
<dbReference type="SMART" id="SM00387">
    <property type="entry name" value="HATPase_c"/>
    <property type="match status" value="1"/>
</dbReference>
<keyword evidence="2" id="KW-0418">Kinase</keyword>
<dbReference type="Gene3D" id="3.30.565.10">
    <property type="entry name" value="Histidine kinase-like ATPase, C-terminal domain"/>
    <property type="match status" value="1"/>
</dbReference>
<dbReference type="CDD" id="cd16917">
    <property type="entry name" value="HATPase_UhpB-NarQ-NarX-like"/>
    <property type="match status" value="1"/>
</dbReference>
<feature type="chain" id="PRO_5026162119" description="Histidine kinase/HSP90-like ATPase domain-containing protein" evidence="4">
    <location>
        <begin position="30"/>
        <end position="1006"/>
    </location>
</feature>
<evidence type="ECO:0000256" key="1">
    <source>
        <dbReference type="ARBA" id="ARBA00022679"/>
    </source>
</evidence>
<dbReference type="Pfam" id="PF02518">
    <property type="entry name" value="HATPase_c"/>
    <property type="match status" value="1"/>
</dbReference>
<evidence type="ECO:0000313" key="7">
    <source>
        <dbReference type="Proteomes" id="UP000431684"/>
    </source>
</evidence>
<sequence length="1006" mass="108198">MATNGNNGKCMRWRWWILTVLLLPVVAAAAPADGISHHMQRWTQAQGAPLSSYDIAQTPDGLLWFGNIGGLFDFDGVRFRRRDAVYGHRLPANNINRVKALGNSLLLGYQTGGVTLLSPGRSRDWRPGEDGLPAGSVGGFAVDADGGILVGTTTGIARLSGGRWHRLRGNAGNTGTQYLAFDRDGTLWAKTNNVLHARVRGSDTFHGVAKMPDAGNPMLVDGRLTIAVRGRGFLELSGTGRHRPLAVETPGRYSDPLFSGPGGTLWTMRKDGVVRLEARHDGTLRAAELFDSGGDIARLVVASTIDREGNLWVSTLGGVERYRPHRIRRAALPDQMAQFLAQRGIGDEMWIGGSLGVVQRIGADGARGTLPLVGASAIHRTGADLVWAGNEQQLCAVRTAARRCWPLPPPLRGNDVQAITVDRAGRVWVSVVRFGLFRFDGARWVRDGGLAGMPAITPVTMLTGASGRTWIGYTEGRLGELTEAGIRMLPAAGRTIGNVLAMHEAGGRLLVGGDNGAGWLDGDTVRPLRPARTDALRGVAGIVQDRAGDLWLHGAEGLMHIAADELAAWFADPARQPEWEMFDFADGLLGQVAQLRPLPSLALGHDGRIWYATASAAGWIDPAAIHRNPLPPTVLIRSLRTPRGEHAAVDGAPLPERTTEIDIAFTATALSIPERVRLRYRLQGVDSGWREVEHERQAHYTNLAPGSYRFDVIAANEDGVWNRSGATLAFTIAPTVWQSTWFRAACAAALALAGWLAYRWRLAAATRLVAERAAARIDERERIARSLHDNLLQAVHALMLHCQVALLRLRNGTPAAGALEKALADADALVASTRDEVMALRGETTPDELLAGLRATVEALDPDAAGRLHVAFAGRAVALRGEAALEIGHVLREAALNSCRHAHASRIVVRLRLGPRALEGSVCDDGRGIDRTVARRGRVGHWGIVGMRERIGRLGGTLDIGAAPAGGTLVTFRIPAHAAYADIGRSTSGRLRAFVLRALALRIRGR</sequence>
<keyword evidence="3" id="KW-0902">Two-component regulatory system</keyword>
<dbReference type="EMBL" id="WNWM01000002">
    <property type="protein sequence ID" value="MUI11283.1"/>
    <property type="molecule type" value="Genomic_DNA"/>
</dbReference>
<dbReference type="InterPro" id="IPR003594">
    <property type="entry name" value="HATPase_dom"/>
</dbReference>
<feature type="signal peptide" evidence="4">
    <location>
        <begin position="1"/>
        <end position="29"/>
    </location>
</feature>
<keyword evidence="4" id="KW-0732">Signal</keyword>
<keyword evidence="1" id="KW-0808">Transferase</keyword>
<dbReference type="InterPro" id="IPR011712">
    <property type="entry name" value="Sig_transdc_His_kin_sub3_dim/P"/>
</dbReference>
<reference evidence="6 7" key="1">
    <citation type="submission" date="2019-11" db="EMBL/GenBank/DDBJ databases">
        <title>Draft Genome Sequences of Six Type Strains of the Genus Massilia.</title>
        <authorList>
            <person name="Miess H."/>
            <person name="Frediansyah A."/>
            <person name="Goeker M."/>
            <person name="Gross H."/>
        </authorList>
    </citation>
    <scope>NUCLEOTIDE SEQUENCE [LARGE SCALE GENOMIC DNA]</scope>
    <source>
        <strain evidence="6 7">DSM 17513</strain>
    </source>
</reference>
<dbReference type="Gene3D" id="1.20.5.1930">
    <property type="match status" value="1"/>
</dbReference>
<dbReference type="SUPFAM" id="SSF55874">
    <property type="entry name" value="ATPase domain of HSP90 chaperone/DNA topoisomerase II/histidine kinase"/>
    <property type="match status" value="1"/>
</dbReference>